<protein>
    <recommendedName>
        <fullName evidence="3">Mitochondrial intermembrane space import and assembly protein 40</fullName>
    </recommendedName>
    <alternativeName>
        <fullName evidence="11">Mitochondrial import inner membrane translocase TIM40</fullName>
    </alternativeName>
</protein>
<dbReference type="Gene3D" id="1.10.287.2900">
    <property type="match status" value="1"/>
</dbReference>
<comment type="subcellular location">
    <subcellularLocation>
        <location evidence="2">Mitochondrion inner membrane</location>
        <topology evidence="2">Single-pass type II membrane protein</topology>
        <orientation evidence="2">Intermembrane side</orientation>
    </subcellularLocation>
</comment>
<name>A0A5C3P8F3_9APHY</name>
<dbReference type="GO" id="GO:0005743">
    <property type="term" value="C:mitochondrial inner membrane"/>
    <property type="evidence" value="ECO:0007669"/>
    <property type="project" value="UniProtKB-SubCell"/>
</dbReference>
<dbReference type="AlphaFoldDB" id="A0A5C3P8F3"/>
<keyword evidence="5" id="KW-0653">Protein transport</keyword>
<evidence type="ECO:0000313" key="13">
    <source>
        <dbReference type="EMBL" id="TFK85562.1"/>
    </source>
</evidence>
<evidence type="ECO:0000313" key="14">
    <source>
        <dbReference type="Proteomes" id="UP000308197"/>
    </source>
</evidence>
<dbReference type="InParanoid" id="A0A5C3P8F3"/>
<accession>A0A5C3P8F3</accession>
<evidence type="ECO:0000256" key="8">
    <source>
        <dbReference type="ARBA" id="ARBA00023128"/>
    </source>
</evidence>
<keyword evidence="7" id="KW-0811">Translocation</keyword>
<feature type="region of interest" description="Disordered" evidence="12">
    <location>
        <begin position="179"/>
        <end position="244"/>
    </location>
</feature>
<dbReference type="GO" id="GO:0015035">
    <property type="term" value="F:protein-disulfide reductase activity"/>
    <property type="evidence" value="ECO:0007669"/>
    <property type="project" value="InterPro"/>
</dbReference>
<evidence type="ECO:0000256" key="7">
    <source>
        <dbReference type="ARBA" id="ARBA00023010"/>
    </source>
</evidence>
<keyword evidence="8" id="KW-0496">Mitochondrion</keyword>
<keyword evidence="6" id="KW-0560">Oxidoreductase</keyword>
<evidence type="ECO:0000256" key="3">
    <source>
        <dbReference type="ARBA" id="ARBA00013714"/>
    </source>
</evidence>
<dbReference type="STRING" id="1314778.A0A5C3P8F3"/>
<dbReference type="EMBL" id="ML211246">
    <property type="protein sequence ID" value="TFK85562.1"/>
    <property type="molecule type" value="Genomic_DNA"/>
</dbReference>
<keyword evidence="4" id="KW-0813">Transport</keyword>
<feature type="compositionally biased region" description="Low complexity" evidence="12">
    <location>
        <begin position="196"/>
        <end position="225"/>
    </location>
</feature>
<comment type="cofactor">
    <cofactor evidence="1">
        <name>Cu(2+)</name>
        <dbReference type="ChEBI" id="CHEBI:29036"/>
    </cofactor>
</comment>
<dbReference type="Proteomes" id="UP000308197">
    <property type="component" value="Unassembled WGS sequence"/>
</dbReference>
<dbReference type="InterPro" id="IPR039289">
    <property type="entry name" value="CHCHD4"/>
</dbReference>
<evidence type="ECO:0000256" key="12">
    <source>
        <dbReference type="SAM" id="MobiDB-lite"/>
    </source>
</evidence>
<sequence length="244" mass="25878">MFRTFAQASFKRSLHTSTARIASSRPTRAHAVLAASAVATSYFVWMRVCVASKSKQVPLTPKTAASPEALAHSDSTAPQHEPSIPHDSTLTPDASNAESKSEGEGEESSGGAGGAYNPETGEINWDCPCLGGMAYGPCGMQFREAFSCFIYSEADPKGLDCVEKFKLMQQCFREHPEVYGDDHLRDDDDEEDEFAPDAAAATGGAVVSPTELAPSVPASEPAEAEPAPPEQEIKPRKASAPAAQ</sequence>
<keyword evidence="14" id="KW-1185">Reference proteome</keyword>
<dbReference type="PANTHER" id="PTHR21622">
    <property type="entry name" value="COILED-COIL-HELIX-COILED-COIL-HELIX DOMAIN CONTAINING 4"/>
    <property type="match status" value="1"/>
</dbReference>
<evidence type="ECO:0000256" key="6">
    <source>
        <dbReference type="ARBA" id="ARBA00023002"/>
    </source>
</evidence>
<evidence type="ECO:0000256" key="5">
    <source>
        <dbReference type="ARBA" id="ARBA00022927"/>
    </source>
</evidence>
<proteinExistence type="predicted"/>
<feature type="region of interest" description="Disordered" evidence="12">
    <location>
        <begin position="60"/>
        <end position="117"/>
    </location>
</feature>
<dbReference type="GO" id="GO:0005758">
    <property type="term" value="C:mitochondrial intermembrane space"/>
    <property type="evidence" value="ECO:0007669"/>
    <property type="project" value="TreeGrafter"/>
</dbReference>
<keyword evidence="9" id="KW-1015">Disulfide bond</keyword>
<dbReference type="PANTHER" id="PTHR21622:SF0">
    <property type="entry name" value="COILED-COIL-HELIX-COILED-COIL-HELIX DOMAIN CONTAINING 4"/>
    <property type="match status" value="1"/>
</dbReference>
<gene>
    <name evidence="13" type="ORF">K466DRAFT_494514</name>
</gene>
<evidence type="ECO:0000256" key="11">
    <source>
        <dbReference type="ARBA" id="ARBA00033150"/>
    </source>
</evidence>
<dbReference type="GO" id="GO:0045041">
    <property type="term" value="P:protein import into mitochondrial intermembrane space"/>
    <property type="evidence" value="ECO:0007669"/>
    <property type="project" value="InterPro"/>
</dbReference>
<dbReference type="PROSITE" id="PS51808">
    <property type="entry name" value="CHCH"/>
    <property type="match status" value="1"/>
</dbReference>
<evidence type="ECO:0000256" key="4">
    <source>
        <dbReference type="ARBA" id="ARBA00022448"/>
    </source>
</evidence>
<evidence type="ECO:0000256" key="1">
    <source>
        <dbReference type="ARBA" id="ARBA00001973"/>
    </source>
</evidence>
<evidence type="ECO:0000256" key="2">
    <source>
        <dbReference type="ARBA" id="ARBA00004164"/>
    </source>
</evidence>
<reference evidence="13 14" key="1">
    <citation type="journal article" date="2019" name="Nat. Ecol. Evol.">
        <title>Megaphylogeny resolves global patterns of mushroom evolution.</title>
        <authorList>
            <person name="Varga T."/>
            <person name="Krizsan K."/>
            <person name="Foldi C."/>
            <person name="Dima B."/>
            <person name="Sanchez-Garcia M."/>
            <person name="Sanchez-Ramirez S."/>
            <person name="Szollosi G.J."/>
            <person name="Szarkandi J.G."/>
            <person name="Papp V."/>
            <person name="Albert L."/>
            <person name="Andreopoulos W."/>
            <person name="Angelini C."/>
            <person name="Antonin V."/>
            <person name="Barry K.W."/>
            <person name="Bougher N.L."/>
            <person name="Buchanan P."/>
            <person name="Buyck B."/>
            <person name="Bense V."/>
            <person name="Catcheside P."/>
            <person name="Chovatia M."/>
            <person name="Cooper J."/>
            <person name="Damon W."/>
            <person name="Desjardin D."/>
            <person name="Finy P."/>
            <person name="Geml J."/>
            <person name="Haridas S."/>
            <person name="Hughes K."/>
            <person name="Justo A."/>
            <person name="Karasinski D."/>
            <person name="Kautmanova I."/>
            <person name="Kiss B."/>
            <person name="Kocsube S."/>
            <person name="Kotiranta H."/>
            <person name="LaButti K.M."/>
            <person name="Lechner B.E."/>
            <person name="Liimatainen K."/>
            <person name="Lipzen A."/>
            <person name="Lukacs Z."/>
            <person name="Mihaltcheva S."/>
            <person name="Morgado L.N."/>
            <person name="Niskanen T."/>
            <person name="Noordeloos M.E."/>
            <person name="Ohm R.A."/>
            <person name="Ortiz-Santana B."/>
            <person name="Ovrebo C."/>
            <person name="Racz N."/>
            <person name="Riley R."/>
            <person name="Savchenko A."/>
            <person name="Shiryaev A."/>
            <person name="Soop K."/>
            <person name="Spirin V."/>
            <person name="Szebenyi C."/>
            <person name="Tomsovsky M."/>
            <person name="Tulloss R.E."/>
            <person name="Uehling J."/>
            <person name="Grigoriev I.V."/>
            <person name="Vagvolgyi C."/>
            <person name="Papp T."/>
            <person name="Martin F.M."/>
            <person name="Miettinen O."/>
            <person name="Hibbett D.S."/>
            <person name="Nagy L.G."/>
        </authorList>
    </citation>
    <scope>NUCLEOTIDE SEQUENCE [LARGE SCALE GENOMIC DNA]</scope>
    <source>
        <strain evidence="13 14">HHB13444</strain>
    </source>
</reference>
<evidence type="ECO:0000256" key="9">
    <source>
        <dbReference type="ARBA" id="ARBA00023157"/>
    </source>
</evidence>
<evidence type="ECO:0000256" key="10">
    <source>
        <dbReference type="ARBA" id="ARBA00023284"/>
    </source>
</evidence>
<organism evidence="13 14">
    <name type="scientific">Polyporus arcularius HHB13444</name>
    <dbReference type="NCBI Taxonomy" id="1314778"/>
    <lineage>
        <taxon>Eukaryota</taxon>
        <taxon>Fungi</taxon>
        <taxon>Dikarya</taxon>
        <taxon>Basidiomycota</taxon>
        <taxon>Agaricomycotina</taxon>
        <taxon>Agaricomycetes</taxon>
        <taxon>Polyporales</taxon>
        <taxon>Polyporaceae</taxon>
        <taxon>Polyporus</taxon>
    </lineage>
</organism>
<keyword evidence="10" id="KW-0676">Redox-active center</keyword>